<dbReference type="AlphaFoldDB" id="A0A1E5RAS8"/>
<evidence type="ECO:0000313" key="1">
    <source>
        <dbReference type="EMBL" id="OEJ83633.1"/>
    </source>
</evidence>
<dbReference type="VEuPathDB" id="FungiDB:AWRI3580_g3573"/>
<reference evidence="2" key="1">
    <citation type="journal article" date="2016" name="Genome Announc.">
        <title>Genome sequences of three species of Hanseniaspora isolated from spontaneous wine fermentations.</title>
        <authorList>
            <person name="Sternes P.R."/>
            <person name="Lee D."/>
            <person name="Kutyna D.R."/>
            <person name="Borneman A.R."/>
        </authorList>
    </citation>
    <scope>NUCLEOTIDE SEQUENCE [LARGE SCALE GENOMIC DNA]</scope>
    <source>
        <strain evidence="2">AWRI3580</strain>
    </source>
</reference>
<gene>
    <name evidence="1" type="ORF">AWRI3580_g3573</name>
</gene>
<keyword evidence="2" id="KW-1185">Reference proteome</keyword>
<protein>
    <submittedName>
        <fullName evidence="1">Uncharacterized protein</fullName>
    </submittedName>
</protein>
<sequence length="185" mass="21261">MENSDDIDDFLKQLKKKKKRTDKITKNKVINEVPKVVDDVKEEDIDVFVTQRKSTKLQKLAAMHSNSDKLYSSLEDDYEASSSKPKPKRIFNYTPKSIDEPRIKPVVVDAHIDKKENLQETQLKDPAVTIERHTNPDLYFGVSTTLKALNHEENETSSKKPIFDEKIQTVGVELPLDIQNSIDNH</sequence>
<dbReference type="Proteomes" id="UP000095358">
    <property type="component" value="Unassembled WGS sequence"/>
</dbReference>
<dbReference type="OrthoDB" id="10373404at2759"/>
<name>A0A1E5RAS8_HANUV</name>
<dbReference type="EMBL" id="LPNN01000008">
    <property type="protein sequence ID" value="OEJ83633.1"/>
    <property type="molecule type" value="Genomic_DNA"/>
</dbReference>
<comment type="caution">
    <text evidence="1">The sequence shown here is derived from an EMBL/GenBank/DDBJ whole genome shotgun (WGS) entry which is preliminary data.</text>
</comment>
<accession>A0A1E5RAS8</accession>
<evidence type="ECO:0000313" key="2">
    <source>
        <dbReference type="Proteomes" id="UP000095358"/>
    </source>
</evidence>
<organism evidence="1 2">
    <name type="scientific">Hanseniaspora uvarum</name>
    <name type="common">Yeast</name>
    <name type="synonym">Kloeckera apiculata</name>
    <dbReference type="NCBI Taxonomy" id="29833"/>
    <lineage>
        <taxon>Eukaryota</taxon>
        <taxon>Fungi</taxon>
        <taxon>Dikarya</taxon>
        <taxon>Ascomycota</taxon>
        <taxon>Saccharomycotina</taxon>
        <taxon>Saccharomycetes</taxon>
        <taxon>Saccharomycodales</taxon>
        <taxon>Saccharomycodaceae</taxon>
        <taxon>Hanseniaspora</taxon>
    </lineage>
</organism>
<proteinExistence type="predicted"/>